<dbReference type="EMBL" id="CVRI01000075">
    <property type="protein sequence ID" value="CRL08291.1"/>
    <property type="molecule type" value="Genomic_DNA"/>
</dbReference>
<sequence length="77" mass="8647">MSCNKARQFSGFNVERAKSGTKLTGKLRSAIEASMEIIKIFTSHLMHGDNQNIYITSYVLLTNIQTIPLHTLALYCL</sequence>
<gene>
    <name evidence="1" type="ORF">CLUMA_CG021458</name>
</gene>
<protein>
    <submittedName>
        <fullName evidence="1">CLUMA_CG021458, isoform A</fullName>
    </submittedName>
</protein>
<evidence type="ECO:0000313" key="1">
    <source>
        <dbReference type="EMBL" id="CRL08291.1"/>
    </source>
</evidence>
<evidence type="ECO:0000313" key="2">
    <source>
        <dbReference type="Proteomes" id="UP000183832"/>
    </source>
</evidence>
<accession>A0A1J1J7B7</accession>
<dbReference type="AlphaFoldDB" id="A0A1J1J7B7"/>
<organism evidence="1 2">
    <name type="scientific">Clunio marinus</name>
    <dbReference type="NCBI Taxonomy" id="568069"/>
    <lineage>
        <taxon>Eukaryota</taxon>
        <taxon>Metazoa</taxon>
        <taxon>Ecdysozoa</taxon>
        <taxon>Arthropoda</taxon>
        <taxon>Hexapoda</taxon>
        <taxon>Insecta</taxon>
        <taxon>Pterygota</taxon>
        <taxon>Neoptera</taxon>
        <taxon>Endopterygota</taxon>
        <taxon>Diptera</taxon>
        <taxon>Nematocera</taxon>
        <taxon>Chironomoidea</taxon>
        <taxon>Chironomidae</taxon>
        <taxon>Clunio</taxon>
    </lineage>
</organism>
<dbReference type="Proteomes" id="UP000183832">
    <property type="component" value="Unassembled WGS sequence"/>
</dbReference>
<keyword evidence="2" id="KW-1185">Reference proteome</keyword>
<name>A0A1J1J7B7_9DIPT</name>
<proteinExistence type="predicted"/>
<reference evidence="1 2" key="1">
    <citation type="submission" date="2015-04" db="EMBL/GenBank/DDBJ databases">
        <authorList>
            <person name="Syromyatnikov M.Y."/>
            <person name="Popov V.N."/>
        </authorList>
    </citation>
    <scope>NUCLEOTIDE SEQUENCE [LARGE SCALE GENOMIC DNA]</scope>
</reference>